<evidence type="ECO:0000313" key="2">
    <source>
        <dbReference type="Proteomes" id="UP001163046"/>
    </source>
</evidence>
<protein>
    <submittedName>
        <fullName evidence="1">Uncharacterized protein</fullName>
    </submittedName>
</protein>
<accession>A0A9X0D8T3</accession>
<dbReference type="OrthoDB" id="5989674at2759"/>
<name>A0A9X0D8T3_9CNID</name>
<reference evidence="1" key="1">
    <citation type="submission" date="2023-01" db="EMBL/GenBank/DDBJ databases">
        <title>Genome assembly of the deep-sea coral Lophelia pertusa.</title>
        <authorList>
            <person name="Herrera S."/>
            <person name="Cordes E."/>
        </authorList>
    </citation>
    <scope>NUCLEOTIDE SEQUENCE</scope>
    <source>
        <strain evidence="1">USNM1676648</strain>
        <tissue evidence="1">Polyp</tissue>
    </source>
</reference>
<proteinExistence type="predicted"/>
<dbReference type="Proteomes" id="UP001163046">
    <property type="component" value="Unassembled WGS sequence"/>
</dbReference>
<sequence length="225" mass="25912">MKDDFTVINIIELWLSETDQKQMGEAPWKHYARAMLPLSPVAKKSPESAGMISTCAHEVSEPEKCHSNSKNTTLDQDLVIDIEPQNCLPCENNSPKRNNRNAMLRRLADCFAYRHRRVKSGARRHRVMGFHPQLHTIHENASELANDLEVNFQTAINPDTEDMDLLENDSDNFDDIDSAFIRHTNDQKIAALHDDIKELWKRLENVEKEFAWARGNLLTRHADVN</sequence>
<organism evidence="1 2">
    <name type="scientific">Desmophyllum pertusum</name>
    <dbReference type="NCBI Taxonomy" id="174260"/>
    <lineage>
        <taxon>Eukaryota</taxon>
        <taxon>Metazoa</taxon>
        <taxon>Cnidaria</taxon>
        <taxon>Anthozoa</taxon>
        <taxon>Hexacorallia</taxon>
        <taxon>Scleractinia</taxon>
        <taxon>Caryophylliina</taxon>
        <taxon>Caryophylliidae</taxon>
        <taxon>Desmophyllum</taxon>
    </lineage>
</organism>
<keyword evidence="2" id="KW-1185">Reference proteome</keyword>
<gene>
    <name evidence="1" type="ORF">OS493_017268</name>
</gene>
<comment type="caution">
    <text evidence="1">The sequence shown here is derived from an EMBL/GenBank/DDBJ whole genome shotgun (WGS) entry which is preliminary data.</text>
</comment>
<dbReference type="EMBL" id="MU825405">
    <property type="protein sequence ID" value="KAJ7391572.1"/>
    <property type="molecule type" value="Genomic_DNA"/>
</dbReference>
<dbReference type="AlphaFoldDB" id="A0A9X0D8T3"/>
<evidence type="ECO:0000313" key="1">
    <source>
        <dbReference type="EMBL" id="KAJ7391572.1"/>
    </source>
</evidence>